<feature type="region of interest" description="Disordered" evidence="1">
    <location>
        <begin position="1"/>
        <end position="37"/>
    </location>
</feature>
<organism evidence="2">
    <name type="scientific">Oryza brachyantha</name>
    <name type="common">malo sina</name>
    <dbReference type="NCBI Taxonomy" id="4533"/>
    <lineage>
        <taxon>Eukaryota</taxon>
        <taxon>Viridiplantae</taxon>
        <taxon>Streptophyta</taxon>
        <taxon>Embryophyta</taxon>
        <taxon>Tracheophyta</taxon>
        <taxon>Spermatophyta</taxon>
        <taxon>Magnoliopsida</taxon>
        <taxon>Liliopsida</taxon>
        <taxon>Poales</taxon>
        <taxon>Poaceae</taxon>
        <taxon>BOP clade</taxon>
        <taxon>Oryzoideae</taxon>
        <taxon>Oryzeae</taxon>
        <taxon>Oryzinae</taxon>
        <taxon>Oryza</taxon>
    </lineage>
</organism>
<keyword evidence="3" id="KW-1185">Reference proteome</keyword>
<feature type="compositionally biased region" description="Low complexity" evidence="1">
    <location>
        <begin position="18"/>
        <end position="29"/>
    </location>
</feature>
<reference evidence="2" key="1">
    <citation type="journal article" date="2013" name="Nat. Commun.">
        <title>Whole-genome sequencing of Oryza brachyantha reveals mechanisms underlying Oryza genome evolution.</title>
        <authorList>
            <person name="Chen J."/>
            <person name="Huang Q."/>
            <person name="Gao D."/>
            <person name="Wang J."/>
            <person name="Lang Y."/>
            <person name="Liu T."/>
            <person name="Li B."/>
            <person name="Bai Z."/>
            <person name="Luis Goicoechea J."/>
            <person name="Liang C."/>
            <person name="Chen C."/>
            <person name="Zhang W."/>
            <person name="Sun S."/>
            <person name="Liao Y."/>
            <person name="Zhang X."/>
            <person name="Yang L."/>
            <person name="Song C."/>
            <person name="Wang M."/>
            <person name="Shi J."/>
            <person name="Liu G."/>
            <person name="Liu J."/>
            <person name="Zhou H."/>
            <person name="Zhou W."/>
            <person name="Yu Q."/>
            <person name="An N."/>
            <person name="Chen Y."/>
            <person name="Cai Q."/>
            <person name="Wang B."/>
            <person name="Liu B."/>
            <person name="Min J."/>
            <person name="Huang Y."/>
            <person name="Wu H."/>
            <person name="Li Z."/>
            <person name="Zhang Y."/>
            <person name="Yin Y."/>
            <person name="Song W."/>
            <person name="Jiang J."/>
            <person name="Jackson S.A."/>
            <person name="Wing R.A."/>
            <person name="Wang J."/>
            <person name="Chen M."/>
        </authorList>
    </citation>
    <scope>NUCLEOTIDE SEQUENCE [LARGE SCALE GENOMIC DNA]</scope>
    <source>
        <strain evidence="2">cv. IRGC 101232</strain>
    </source>
</reference>
<feature type="compositionally biased region" description="Polar residues" evidence="1">
    <location>
        <begin position="1"/>
        <end position="12"/>
    </location>
</feature>
<dbReference type="AlphaFoldDB" id="J3MX06"/>
<proteinExistence type="predicted"/>
<evidence type="ECO:0000313" key="3">
    <source>
        <dbReference type="Proteomes" id="UP000006038"/>
    </source>
</evidence>
<sequence length="240" mass="25451">MMSPMTNSTRQWATPVDGSSGRASSRTAAKGTADPALICDSTILPASGYRRARASPILPPRSPPSDVATEKTVVNTAVSSWLNPMSSSHMDMNDSADHGNDPLTPCATKIWNVGIRHTAFASPTSSLASSHADRRFPPPGEAPLEKWGSTAKSQTRTPTATLMAATRWNATRQPSIPRTVVDASSSAEKPPMMEPMLLVSCSHPNADPRLSSSVESATSDWTAGMTSARPMPLRPLEIAT</sequence>
<protein>
    <submittedName>
        <fullName evidence="2">Uncharacterized protein</fullName>
    </submittedName>
</protein>
<evidence type="ECO:0000256" key="1">
    <source>
        <dbReference type="SAM" id="MobiDB-lite"/>
    </source>
</evidence>
<feature type="region of interest" description="Disordered" evidence="1">
    <location>
        <begin position="203"/>
        <end position="240"/>
    </location>
</feature>
<accession>J3MX06</accession>
<dbReference type="EnsemblPlants" id="OB09G15350.1">
    <property type="protein sequence ID" value="OB09G15350.1"/>
    <property type="gene ID" value="OB09G15350"/>
</dbReference>
<dbReference type="Gramene" id="OB09G15350.1">
    <property type="protein sequence ID" value="OB09G15350.1"/>
    <property type="gene ID" value="OB09G15350"/>
</dbReference>
<dbReference type="HOGENOM" id="CLU_1158924_0_0_1"/>
<evidence type="ECO:0000313" key="2">
    <source>
        <dbReference type="EnsemblPlants" id="OB09G15350.1"/>
    </source>
</evidence>
<name>J3MX06_ORYBR</name>
<dbReference type="Proteomes" id="UP000006038">
    <property type="component" value="Chromosome 9"/>
</dbReference>
<reference evidence="2" key="2">
    <citation type="submission" date="2013-04" db="UniProtKB">
        <authorList>
            <consortium name="EnsemblPlants"/>
        </authorList>
    </citation>
    <scope>IDENTIFICATION</scope>
</reference>
<feature type="compositionally biased region" description="Polar residues" evidence="1">
    <location>
        <begin position="210"/>
        <end position="225"/>
    </location>
</feature>
<feature type="region of interest" description="Disordered" evidence="1">
    <location>
        <begin position="123"/>
        <end position="157"/>
    </location>
</feature>